<dbReference type="InterPro" id="IPR002110">
    <property type="entry name" value="Ankyrin_rpt"/>
</dbReference>
<dbReference type="SUPFAM" id="SSF48403">
    <property type="entry name" value="Ankyrin repeat"/>
    <property type="match status" value="1"/>
</dbReference>
<organism evidence="5 6">
    <name type="scientific">Dyadobacter soli</name>
    <dbReference type="NCBI Taxonomy" id="659014"/>
    <lineage>
        <taxon>Bacteria</taxon>
        <taxon>Pseudomonadati</taxon>
        <taxon>Bacteroidota</taxon>
        <taxon>Cytophagia</taxon>
        <taxon>Cytophagales</taxon>
        <taxon>Spirosomataceae</taxon>
        <taxon>Dyadobacter</taxon>
    </lineage>
</organism>
<evidence type="ECO:0000256" key="4">
    <source>
        <dbReference type="SAM" id="SignalP"/>
    </source>
</evidence>
<dbReference type="PROSITE" id="PS50088">
    <property type="entry name" value="ANK_REPEAT"/>
    <property type="match status" value="1"/>
</dbReference>
<name>A0A1G7TPI2_9BACT</name>
<dbReference type="Pfam" id="PF12796">
    <property type="entry name" value="Ank_2"/>
    <property type="match status" value="1"/>
</dbReference>
<sequence>MKTLLLLALAGIFASCNAKDQPLNNDTIMQQEDIIRLVERNDLAGVKKALAGGVNVNTRDGRGKSLLLLATIGRQEEMATLLTEKGADVNLQDDIQDSPFLYAGATGQTALVKLFLAHGARFDVFNRYNGTALIPACERGHVETVKVLVGTNGFPVNHINRLGWTALMEAIVLGNGGKKYQEIVQLLKDGGADLGIPDHDGITPLQHAKSRGFSEIVKILSER</sequence>
<gene>
    <name evidence="5" type="ORF">SAMN04487996_11813</name>
</gene>
<keyword evidence="4" id="KW-0732">Signal</keyword>
<dbReference type="STRING" id="659014.SAMN04487996_11813"/>
<accession>A0A1G7TPI2</accession>
<dbReference type="Proteomes" id="UP000198748">
    <property type="component" value="Unassembled WGS sequence"/>
</dbReference>
<dbReference type="PANTHER" id="PTHR24171:SF9">
    <property type="entry name" value="ANKYRIN REPEAT DOMAIN-CONTAINING PROTEIN 39"/>
    <property type="match status" value="1"/>
</dbReference>
<dbReference type="InterPro" id="IPR036770">
    <property type="entry name" value="Ankyrin_rpt-contain_sf"/>
</dbReference>
<dbReference type="EMBL" id="FNAN01000018">
    <property type="protein sequence ID" value="SDG37101.1"/>
    <property type="molecule type" value="Genomic_DNA"/>
</dbReference>
<evidence type="ECO:0000256" key="3">
    <source>
        <dbReference type="PROSITE-ProRule" id="PRU00023"/>
    </source>
</evidence>
<feature type="repeat" description="ANK" evidence="3">
    <location>
        <begin position="62"/>
        <end position="94"/>
    </location>
</feature>
<evidence type="ECO:0000256" key="1">
    <source>
        <dbReference type="ARBA" id="ARBA00022737"/>
    </source>
</evidence>
<dbReference type="PROSITE" id="PS51257">
    <property type="entry name" value="PROKAR_LIPOPROTEIN"/>
    <property type="match status" value="1"/>
</dbReference>
<keyword evidence="2 3" id="KW-0040">ANK repeat</keyword>
<keyword evidence="1" id="KW-0677">Repeat</keyword>
<dbReference type="SMART" id="SM00248">
    <property type="entry name" value="ANK"/>
    <property type="match status" value="4"/>
</dbReference>
<feature type="signal peptide" evidence="4">
    <location>
        <begin position="1"/>
        <end position="18"/>
    </location>
</feature>
<evidence type="ECO:0000313" key="6">
    <source>
        <dbReference type="Proteomes" id="UP000198748"/>
    </source>
</evidence>
<dbReference type="RefSeq" id="WP_090156024.1">
    <property type="nucleotide sequence ID" value="NZ_FNAN01000018.1"/>
</dbReference>
<dbReference type="PANTHER" id="PTHR24171">
    <property type="entry name" value="ANKYRIN REPEAT DOMAIN-CONTAINING PROTEIN 39-RELATED"/>
    <property type="match status" value="1"/>
</dbReference>
<feature type="chain" id="PRO_5011517788" evidence="4">
    <location>
        <begin position="19"/>
        <end position="223"/>
    </location>
</feature>
<evidence type="ECO:0000313" key="5">
    <source>
        <dbReference type="EMBL" id="SDG37101.1"/>
    </source>
</evidence>
<proteinExistence type="predicted"/>
<dbReference type="AlphaFoldDB" id="A0A1G7TPI2"/>
<reference evidence="6" key="1">
    <citation type="submission" date="2016-10" db="EMBL/GenBank/DDBJ databases">
        <authorList>
            <person name="Varghese N."/>
            <person name="Submissions S."/>
        </authorList>
    </citation>
    <scope>NUCLEOTIDE SEQUENCE [LARGE SCALE GENOMIC DNA]</scope>
    <source>
        <strain evidence="6">DSM 25329</strain>
    </source>
</reference>
<protein>
    <submittedName>
        <fullName evidence="5">Uncharacterized protein</fullName>
    </submittedName>
</protein>
<keyword evidence="6" id="KW-1185">Reference proteome</keyword>
<dbReference type="Gene3D" id="1.25.40.20">
    <property type="entry name" value="Ankyrin repeat-containing domain"/>
    <property type="match status" value="1"/>
</dbReference>
<evidence type="ECO:0000256" key="2">
    <source>
        <dbReference type="ARBA" id="ARBA00023043"/>
    </source>
</evidence>
<dbReference type="OrthoDB" id="1524550at2"/>
<dbReference type="PROSITE" id="PS50297">
    <property type="entry name" value="ANK_REP_REGION"/>
    <property type="match status" value="1"/>
</dbReference>